<accession>A0AAD9KK54</accession>
<dbReference type="AlphaFoldDB" id="A0AAD9KK54"/>
<gene>
    <name evidence="1" type="ORF">NP493_908g01011</name>
</gene>
<comment type="caution">
    <text evidence="1">The sequence shown here is derived from an EMBL/GenBank/DDBJ whole genome shotgun (WGS) entry which is preliminary data.</text>
</comment>
<evidence type="ECO:0000313" key="2">
    <source>
        <dbReference type="Proteomes" id="UP001209878"/>
    </source>
</evidence>
<keyword evidence="2" id="KW-1185">Reference proteome</keyword>
<name>A0AAD9KK54_RIDPI</name>
<organism evidence="1 2">
    <name type="scientific">Ridgeia piscesae</name>
    <name type="common">Tubeworm</name>
    <dbReference type="NCBI Taxonomy" id="27915"/>
    <lineage>
        <taxon>Eukaryota</taxon>
        <taxon>Metazoa</taxon>
        <taxon>Spiralia</taxon>
        <taxon>Lophotrochozoa</taxon>
        <taxon>Annelida</taxon>
        <taxon>Polychaeta</taxon>
        <taxon>Sedentaria</taxon>
        <taxon>Canalipalpata</taxon>
        <taxon>Sabellida</taxon>
        <taxon>Siboglinidae</taxon>
        <taxon>Ridgeia</taxon>
    </lineage>
</organism>
<proteinExistence type="predicted"/>
<dbReference type="PANTHER" id="PTHR13627">
    <property type="entry name" value="FUKUTIN RELATED PROTEIN"/>
    <property type="match status" value="1"/>
</dbReference>
<protein>
    <submittedName>
        <fullName evidence="1">Uncharacterized protein</fullName>
    </submittedName>
</protein>
<evidence type="ECO:0000313" key="1">
    <source>
        <dbReference type="EMBL" id="KAK2173043.1"/>
    </source>
</evidence>
<dbReference type="Proteomes" id="UP001209878">
    <property type="component" value="Unassembled WGS sequence"/>
</dbReference>
<dbReference type="EMBL" id="JAODUO010000908">
    <property type="protein sequence ID" value="KAK2173043.1"/>
    <property type="molecule type" value="Genomic_DNA"/>
</dbReference>
<reference evidence="1" key="1">
    <citation type="journal article" date="2023" name="Mol. Biol. Evol.">
        <title>Third-Generation Sequencing Reveals the Adaptive Role of the Epigenome in Three Deep-Sea Polychaetes.</title>
        <authorList>
            <person name="Perez M."/>
            <person name="Aroh O."/>
            <person name="Sun Y."/>
            <person name="Lan Y."/>
            <person name="Juniper S.K."/>
            <person name="Young C.R."/>
            <person name="Angers B."/>
            <person name="Qian P.Y."/>
        </authorList>
    </citation>
    <scope>NUCLEOTIDE SEQUENCE</scope>
    <source>
        <strain evidence="1">R07B-5</strain>
    </source>
</reference>
<dbReference type="InterPro" id="IPR052613">
    <property type="entry name" value="LicD_transferase"/>
</dbReference>
<dbReference type="PANTHER" id="PTHR13627:SF34">
    <property type="entry name" value="RIBITOL-5-PHOSPHATE TRANSFERASE"/>
    <property type="match status" value="1"/>
</dbReference>
<sequence>MSTPMTMLPRCNRPLSVVTVAALLMSAAFLHMLFRGPVSKCHSASKPEQLHDVIATLRRAAQTTMGTRAHVDVTIALNQLLAIVGKAPTMVLKPNISKHKQTLDVCPEKYLGTVYNYPYHETNRPLQNCTNAHPFPAVLSILINGFDYDSDDKIVKLLKEIAYSYPSLTVHVALPRKVPVSSEIKLDVQQHVLTKTTPAGKVWNYLIKVAKTDYILVGRRLERFSVFARLERMVRLLSEHDDVDIVGGAVRTPDGHWHMGCYQSTMRNYTLTYKDGYHASLHSCAYCNYLLSPFVVKTNKAHKTRLTDALSSNVAFFDYFLRFTEHKKTIMSCPDAMFYVLSEADVKAQTLHEDWIPVVRERALNRVVFPDARHELIFSCKEAQTSCKYRAGAILPICCIRNLVHVIRDVMSVCEKLGIYCQVDSGTVMGALKFNGILPWELDADIQYIPVNWTSFWYHKEEFKKLGYSFSLKYPSQCRTFDPQNYRCIHFDIVTEGFRLELFGDLPRERTWLEFPKKEVLLPTRMLISGMWVNAPRHPGLTMHNRYGDEILKHVEHWLVHGKKSSWDLYSAGQFKRCPTHGMHYCLDQFVPDGSFEFQKP</sequence>